<dbReference type="Pfam" id="PF13628">
    <property type="entry name" value="DUF4142"/>
    <property type="match status" value="1"/>
</dbReference>
<dbReference type="Proteomes" id="UP001596086">
    <property type="component" value="Unassembled WGS sequence"/>
</dbReference>
<feature type="chain" id="PRO_5046792572" evidence="2">
    <location>
        <begin position="28"/>
        <end position="287"/>
    </location>
</feature>
<feature type="compositionally biased region" description="Low complexity" evidence="1">
    <location>
        <begin position="32"/>
        <end position="47"/>
    </location>
</feature>
<keyword evidence="5" id="KW-1185">Reference proteome</keyword>
<dbReference type="Gene3D" id="1.20.1260.10">
    <property type="match status" value="1"/>
</dbReference>
<feature type="domain" description="DUF4142" evidence="3">
    <location>
        <begin position="141"/>
        <end position="274"/>
    </location>
</feature>
<name>A0ABW0RZ51_9BURK</name>
<dbReference type="PANTHER" id="PTHR38593:SF1">
    <property type="entry name" value="BLR2558 PROTEIN"/>
    <property type="match status" value="1"/>
</dbReference>
<accession>A0ABW0RZ51</accession>
<dbReference type="EMBL" id="JBHSMZ010000010">
    <property type="protein sequence ID" value="MFC5549889.1"/>
    <property type="molecule type" value="Genomic_DNA"/>
</dbReference>
<reference evidence="5" key="1">
    <citation type="journal article" date="2019" name="Int. J. Syst. Evol. Microbiol.">
        <title>The Global Catalogue of Microorganisms (GCM) 10K type strain sequencing project: providing services to taxonomists for standard genome sequencing and annotation.</title>
        <authorList>
            <consortium name="The Broad Institute Genomics Platform"/>
            <consortium name="The Broad Institute Genome Sequencing Center for Infectious Disease"/>
            <person name="Wu L."/>
            <person name="Ma J."/>
        </authorList>
    </citation>
    <scope>NUCLEOTIDE SEQUENCE [LARGE SCALE GENOMIC DNA]</scope>
    <source>
        <strain evidence="5">CGMCC 4.5798</strain>
    </source>
</reference>
<evidence type="ECO:0000256" key="2">
    <source>
        <dbReference type="SAM" id="SignalP"/>
    </source>
</evidence>
<proteinExistence type="predicted"/>
<evidence type="ECO:0000259" key="3">
    <source>
        <dbReference type="Pfam" id="PF13628"/>
    </source>
</evidence>
<dbReference type="PANTHER" id="PTHR38593">
    <property type="entry name" value="BLR2558 PROTEIN"/>
    <property type="match status" value="1"/>
</dbReference>
<dbReference type="InterPro" id="IPR012347">
    <property type="entry name" value="Ferritin-like"/>
</dbReference>
<evidence type="ECO:0000313" key="4">
    <source>
        <dbReference type="EMBL" id="MFC5549889.1"/>
    </source>
</evidence>
<keyword evidence="2" id="KW-0732">Signal</keyword>
<protein>
    <submittedName>
        <fullName evidence="4">DUF4142 domain-containing protein</fullName>
    </submittedName>
</protein>
<feature type="compositionally biased region" description="Polar residues" evidence="1">
    <location>
        <begin position="57"/>
        <end position="73"/>
    </location>
</feature>
<feature type="compositionally biased region" description="Low complexity" evidence="1">
    <location>
        <begin position="78"/>
        <end position="99"/>
    </location>
</feature>
<feature type="region of interest" description="Disordered" evidence="1">
    <location>
        <begin position="26"/>
        <end position="137"/>
    </location>
</feature>
<organism evidence="4 5">
    <name type="scientific">Massilia aerilata</name>
    <dbReference type="NCBI Taxonomy" id="453817"/>
    <lineage>
        <taxon>Bacteria</taxon>
        <taxon>Pseudomonadati</taxon>
        <taxon>Pseudomonadota</taxon>
        <taxon>Betaproteobacteria</taxon>
        <taxon>Burkholderiales</taxon>
        <taxon>Oxalobacteraceae</taxon>
        <taxon>Telluria group</taxon>
        <taxon>Massilia</taxon>
    </lineage>
</organism>
<evidence type="ECO:0000313" key="5">
    <source>
        <dbReference type="Proteomes" id="UP001596086"/>
    </source>
</evidence>
<sequence length="287" mass="29199">MQKNKTLKGLLAVSAVAAMFSAVGVHAQTAVSSSPSQTGTSSTNPNQAGKTTKEGTMDNSNSTGMENRSNQPTKMDKSMGASSAGQSTSSSSTSKMTGKTMHDGTVGNTNSQGMENRTGGAMGASGAAGATASGAKLSSGDAGILKDMAMANMAEIEGGKLAQSKGQSAEVKAFGQQMIDDHSANLKEVQALAEKHSVTLPTEPDAKHKAMAAKLEKMSGADFDKAYMKQAGVQDHKTVHAKLMAASKKAKDADVKALVDKTEPVVAQHLKSAESASMAKSGTAAGK</sequence>
<gene>
    <name evidence="4" type="ORF">ACFPO9_15340</name>
</gene>
<dbReference type="InterPro" id="IPR025419">
    <property type="entry name" value="DUF4142"/>
</dbReference>
<dbReference type="RefSeq" id="WP_379771982.1">
    <property type="nucleotide sequence ID" value="NZ_JBHSMZ010000010.1"/>
</dbReference>
<feature type="signal peptide" evidence="2">
    <location>
        <begin position="1"/>
        <end position="27"/>
    </location>
</feature>
<comment type="caution">
    <text evidence="4">The sequence shown here is derived from an EMBL/GenBank/DDBJ whole genome shotgun (WGS) entry which is preliminary data.</text>
</comment>
<evidence type="ECO:0000256" key="1">
    <source>
        <dbReference type="SAM" id="MobiDB-lite"/>
    </source>
</evidence>
<feature type="compositionally biased region" description="Low complexity" evidence="1">
    <location>
        <begin position="124"/>
        <end position="137"/>
    </location>
</feature>
<feature type="compositionally biased region" description="Polar residues" evidence="1">
    <location>
        <begin position="106"/>
        <end position="115"/>
    </location>
</feature>